<evidence type="ECO:0000259" key="6">
    <source>
        <dbReference type="PROSITE" id="PS51208"/>
    </source>
</evidence>
<dbReference type="SMART" id="SM00869">
    <property type="entry name" value="Autotransporter"/>
    <property type="match status" value="1"/>
</dbReference>
<dbReference type="GO" id="GO:0004806">
    <property type="term" value="F:triacylglycerol lipase activity"/>
    <property type="evidence" value="ECO:0007669"/>
    <property type="project" value="UniProtKB-EC"/>
</dbReference>
<feature type="signal peptide" evidence="5">
    <location>
        <begin position="1"/>
        <end position="21"/>
    </location>
</feature>
<dbReference type="AlphaFoldDB" id="A0AAX3FGH0"/>
<keyword evidence="3 7" id="KW-0378">Hydrolase</keyword>
<dbReference type="CDD" id="cd01847">
    <property type="entry name" value="Triacylglycerol_lipase_like"/>
    <property type="match status" value="1"/>
</dbReference>
<dbReference type="SUPFAM" id="SSF103515">
    <property type="entry name" value="Autotransporter"/>
    <property type="match status" value="1"/>
</dbReference>
<protein>
    <submittedName>
        <fullName evidence="7">MapC protein</fullName>
        <ecNumber evidence="7">3.1.1.3</ecNumber>
    </submittedName>
</protein>
<dbReference type="InterPro" id="IPR036709">
    <property type="entry name" value="Autotransporte_beta_dom_sf"/>
</dbReference>
<feature type="domain" description="Autotransporter" evidence="6">
    <location>
        <begin position="393"/>
        <end position="670"/>
    </location>
</feature>
<dbReference type="Pfam" id="PF03797">
    <property type="entry name" value="Autotransporter"/>
    <property type="match status" value="1"/>
</dbReference>
<sequence>MEMKKTYLALFASALTSAAIAQDVVVFGDSLSDVGQTGWLNKATYNQPNGTPNALYNEHVAKTLGSTLTASSKGGSNYAYSGGVVVPTNSQYTNVQPNVAVAQQIQNYLANGVKNDALHVMWAGGNDMPAILTKAIASQDALQTVQTESTVAAQNSAQQWAALKQAGVSLLVAPTVPNVAYTPSLFQQFGASVASSFAAQTGYGEMAKKAFQDAFDANLAALNNSTQKNLTDFENARMQVLANTVGALYQSKLGNALSAVIDQKTFTNTLLQQYQQFATQAASATSFLNSATTQALNSVGGNIVRIDTDALFTDMLSNPADFGLTNTTATVCASTTKPGCTVADQANADGKLFADGFHPGAVAHKVMADYILNVLQAPSEVSVLPQLALHSTEKTFDFARQQSNLNRLLKQEAKTVQGIAAYQRYNEGDAIYAGLKAQFTPQWQFSALFSQSDLEGSKGSTKGEIKSKAINTAVRYDADKWWVGAALQLSDNDYKTSSQIQLGSAKRSQKGETSGAVISAGVFGGYEWQFDNKQVALLADLTNSHGKVIDFGETKANAMRLSFAEQQIRSVRSGVGAEYRYQFADWQPYVNARWVKEWRDSPAELLTSFNGSQFKVGLAQADKSWVNVQAGLDWKAKASPWHFQLAVQRDLGRRDNFSGTSFHTHVGYQF</sequence>
<evidence type="ECO:0000256" key="3">
    <source>
        <dbReference type="ARBA" id="ARBA00022801"/>
    </source>
</evidence>
<dbReference type="Pfam" id="PF00657">
    <property type="entry name" value="Lipase_GDSL"/>
    <property type="match status" value="1"/>
</dbReference>
<accession>A0AAX3FGH0</accession>
<dbReference type="PANTHER" id="PTHR45648:SF22">
    <property type="entry name" value="GDSL LIPASE_ACYLHYDROLASE FAMILY PROTEIN (AFU_ORTHOLOGUE AFUA_4G14700)"/>
    <property type="match status" value="1"/>
</dbReference>
<name>A0AAX3FGH0_ACTEU</name>
<evidence type="ECO:0000256" key="2">
    <source>
        <dbReference type="ARBA" id="ARBA00022729"/>
    </source>
</evidence>
<dbReference type="InterPro" id="IPR017186">
    <property type="entry name" value="Lipase_autotranspt_EstA"/>
</dbReference>
<dbReference type="Gene3D" id="2.40.128.130">
    <property type="entry name" value="Autotransporter beta-domain"/>
    <property type="match status" value="1"/>
</dbReference>
<dbReference type="SUPFAM" id="SSF52266">
    <property type="entry name" value="SGNH hydrolase"/>
    <property type="match status" value="1"/>
</dbReference>
<dbReference type="PIRSF" id="PIRSF037375">
    <property type="entry name" value="Autotrns_EstA"/>
    <property type="match status" value="1"/>
</dbReference>
<dbReference type="InterPro" id="IPR036514">
    <property type="entry name" value="SGNH_hydro_sf"/>
</dbReference>
<evidence type="ECO:0000313" key="8">
    <source>
        <dbReference type="Proteomes" id="UP000268529"/>
    </source>
</evidence>
<dbReference type="InterPro" id="IPR005546">
    <property type="entry name" value="Autotransporte_beta"/>
</dbReference>
<dbReference type="InterPro" id="IPR051058">
    <property type="entry name" value="GDSL_Est/Lipase"/>
</dbReference>
<organism evidence="7 8">
    <name type="scientific">Actinobacillus equuli</name>
    <dbReference type="NCBI Taxonomy" id="718"/>
    <lineage>
        <taxon>Bacteria</taxon>
        <taxon>Pseudomonadati</taxon>
        <taxon>Pseudomonadota</taxon>
        <taxon>Gammaproteobacteria</taxon>
        <taxon>Pasteurellales</taxon>
        <taxon>Pasteurellaceae</taxon>
        <taxon>Actinobacillus</taxon>
    </lineage>
</organism>
<keyword evidence="2 5" id="KW-0732">Signal</keyword>
<proteinExistence type="inferred from homology"/>
<reference evidence="7 8" key="1">
    <citation type="submission" date="2018-12" db="EMBL/GenBank/DDBJ databases">
        <authorList>
            <consortium name="Pathogen Informatics"/>
        </authorList>
    </citation>
    <scope>NUCLEOTIDE SEQUENCE [LARGE SCALE GENOMIC DNA]</scope>
    <source>
        <strain evidence="7 8">NCTC8529</strain>
    </source>
</reference>
<gene>
    <name evidence="7" type="primary">lip-1</name>
    <name evidence="7" type="ORF">NCTC8529_00139</name>
</gene>
<dbReference type="Gene3D" id="3.40.50.1110">
    <property type="entry name" value="SGNH hydrolase"/>
    <property type="match status" value="1"/>
</dbReference>
<dbReference type="InterPro" id="IPR001087">
    <property type="entry name" value="GDSL"/>
</dbReference>
<comment type="similarity">
    <text evidence="1">Belongs to the 'GDSL' lipolytic enzyme family.</text>
</comment>
<feature type="active site" description="Nucleophile" evidence="4">
    <location>
        <position position="30"/>
    </location>
</feature>
<evidence type="ECO:0000256" key="4">
    <source>
        <dbReference type="PIRSR" id="PIRSR037375-1"/>
    </source>
</evidence>
<evidence type="ECO:0000256" key="5">
    <source>
        <dbReference type="SAM" id="SignalP"/>
    </source>
</evidence>
<dbReference type="PANTHER" id="PTHR45648">
    <property type="entry name" value="GDSL LIPASE/ACYLHYDROLASE FAMILY PROTEIN (AFU_ORTHOLOGUE AFUA_4G14700)"/>
    <property type="match status" value="1"/>
</dbReference>
<dbReference type="EC" id="3.1.1.3" evidence="7"/>
<feature type="chain" id="PRO_5043768964" evidence="5">
    <location>
        <begin position="22"/>
        <end position="670"/>
    </location>
</feature>
<feature type="active site" evidence="4">
    <location>
        <position position="358"/>
    </location>
</feature>
<dbReference type="EMBL" id="LR134310">
    <property type="protein sequence ID" value="VEE89157.1"/>
    <property type="molecule type" value="Genomic_DNA"/>
</dbReference>
<evidence type="ECO:0000256" key="1">
    <source>
        <dbReference type="ARBA" id="ARBA00008668"/>
    </source>
</evidence>
<feature type="active site" evidence="4">
    <location>
        <position position="355"/>
    </location>
</feature>
<dbReference type="Proteomes" id="UP000268529">
    <property type="component" value="Chromosome"/>
</dbReference>
<evidence type="ECO:0000313" key="7">
    <source>
        <dbReference type="EMBL" id="VEE89157.1"/>
    </source>
</evidence>
<dbReference type="PROSITE" id="PS51208">
    <property type="entry name" value="AUTOTRANSPORTER"/>
    <property type="match status" value="1"/>
</dbReference>